<accession>A0A5B8V212</accession>
<keyword evidence="4" id="KW-0808">Transferase</keyword>
<dbReference type="Gene3D" id="1.10.287.130">
    <property type="match status" value="1"/>
</dbReference>
<reference evidence="7 8" key="1">
    <citation type="journal article" date="2017" name="Curr. Microbiol.">
        <title>Mucilaginibacter ginsenosidivorans sp. nov., Isolated from Soil of Ginseng Field.</title>
        <authorList>
            <person name="Kim M.M."/>
            <person name="Siddiqi M.Z."/>
            <person name="Im W.T."/>
        </authorList>
    </citation>
    <scope>NUCLEOTIDE SEQUENCE [LARGE SCALE GENOMIC DNA]</scope>
    <source>
        <strain evidence="7 8">Gsoil 3017</strain>
    </source>
</reference>
<dbReference type="Gene3D" id="3.30.450.20">
    <property type="entry name" value="PAS domain"/>
    <property type="match status" value="2"/>
</dbReference>
<dbReference type="AlphaFoldDB" id="A0A5B8V212"/>
<dbReference type="CDD" id="cd00130">
    <property type="entry name" value="PAS"/>
    <property type="match status" value="1"/>
</dbReference>
<organism evidence="7 8">
    <name type="scientific">Mucilaginibacter ginsenosidivorans</name>
    <dbReference type="NCBI Taxonomy" id="398053"/>
    <lineage>
        <taxon>Bacteria</taxon>
        <taxon>Pseudomonadati</taxon>
        <taxon>Bacteroidota</taxon>
        <taxon>Sphingobacteriia</taxon>
        <taxon>Sphingobacteriales</taxon>
        <taxon>Sphingobacteriaceae</taxon>
        <taxon>Mucilaginibacter</taxon>
    </lineage>
</organism>
<name>A0A5B8V212_9SPHI</name>
<dbReference type="InterPro" id="IPR000014">
    <property type="entry name" value="PAS"/>
</dbReference>
<dbReference type="InterPro" id="IPR004358">
    <property type="entry name" value="Sig_transdc_His_kin-like_C"/>
</dbReference>
<evidence type="ECO:0000256" key="5">
    <source>
        <dbReference type="ARBA" id="ARBA00022777"/>
    </source>
</evidence>
<dbReference type="Gene3D" id="3.30.565.10">
    <property type="entry name" value="Histidine kinase-like ATPase, C-terminal domain"/>
    <property type="match status" value="1"/>
</dbReference>
<evidence type="ECO:0000313" key="8">
    <source>
        <dbReference type="Proteomes" id="UP000321479"/>
    </source>
</evidence>
<dbReference type="PANTHER" id="PTHR43304:SF1">
    <property type="entry name" value="PAC DOMAIN-CONTAINING PROTEIN"/>
    <property type="match status" value="1"/>
</dbReference>
<dbReference type="GO" id="GO:0000155">
    <property type="term" value="F:phosphorelay sensor kinase activity"/>
    <property type="evidence" value="ECO:0007669"/>
    <property type="project" value="InterPro"/>
</dbReference>
<dbReference type="SUPFAM" id="SSF55874">
    <property type="entry name" value="ATPase domain of HSP90 chaperone/DNA topoisomerase II/histidine kinase"/>
    <property type="match status" value="1"/>
</dbReference>
<keyword evidence="5" id="KW-0418">Kinase</keyword>
<dbReference type="Proteomes" id="UP000321479">
    <property type="component" value="Chromosome"/>
</dbReference>
<dbReference type="PROSITE" id="PS50109">
    <property type="entry name" value="HIS_KIN"/>
    <property type="match status" value="1"/>
</dbReference>
<sequence>MSITEGDKFSYDGDFHITHIINDLNTGLWEYNISTREVKWSPGFYVLLGYEPGEIPPSYDYFFENLLYYDDKPAFLKSINRHFNDAPETIRVRLLTKQSGYRWFKSTAKRWDDNSVPKITGSIADIHENKLLELQSGRNDFLFKETIKIAKVGGWEIDVRSMTLTLSRETYEIYELQESVKLSIEEAISFFEPDHRQIMARAIDNIIKYSRPFDLELQFRTARNNLIWLRAKGIAVIDDYGKCITVRSIFQNIDYIKKKELEVQDAVNLLSDQNKRLQNFAYIVSHNLRSHTGNLQFMVDLFDQTETEDDRKEIFSHIKSISGSLNTTIEHLSEIVKIQAEIGKERKMLNLEDSLKSVLSVLQSNIRSSGAKVEYDFSEVDEVFYIPAYLESIFQNMITNSIKYRHPDRKPLIKVRSAKIRHHIYLYFEDNGLGIDLDKYGDSVFGMYKTFHHNPDAKGIGLFMTRNQVEALGGTIDIDSTVNEGTKFTVKLV</sequence>
<evidence type="ECO:0000256" key="1">
    <source>
        <dbReference type="ARBA" id="ARBA00000085"/>
    </source>
</evidence>
<dbReference type="InterPro" id="IPR013655">
    <property type="entry name" value="PAS_fold_3"/>
</dbReference>
<dbReference type="PANTHER" id="PTHR43304">
    <property type="entry name" value="PHYTOCHROME-LIKE PROTEIN CPH1"/>
    <property type="match status" value="1"/>
</dbReference>
<dbReference type="InterPro" id="IPR036097">
    <property type="entry name" value="HisK_dim/P_sf"/>
</dbReference>
<comment type="catalytic activity">
    <reaction evidence="1">
        <text>ATP + protein L-histidine = ADP + protein N-phospho-L-histidine.</text>
        <dbReference type="EC" id="2.7.13.3"/>
    </reaction>
</comment>
<dbReference type="InterPro" id="IPR003594">
    <property type="entry name" value="HATPase_dom"/>
</dbReference>
<dbReference type="RefSeq" id="WP_147034020.1">
    <property type="nucleotide sequence ID" value="NZ_CP042436.1"/>
</dbReference>
<feature type="domain" description="Histidine kinase" evidence="6">
    <location>
        <begin position="283"/>
        <end position="493"/>
    </location>
</feature>
<dbReference type="SUPFAM" id="SSF55785">
    <property type="entry name" value="PYP-like sensor domain (PAS domain)"/>
    <property type="match status" value="2"/>
</dbReference>
<dbReference type="PRINTS" id="PR00344">
    <property type="entry name" value="BCTRLSENSOR"/>
</dbReference>
<dbReference type="EC" id="2.7.13.3" evidence="2"/>
<evidence type="ECO:0000313" key="7">
    <source>
        <dbReference type="EMBL" id="QEC65189.1"/>
    </source>
</evidence>
<dbReference type="InterPro" id="IPR035965">
    <property type="entry name" value="PAS-like_dom_sf"/>
</dbReference>
<evidence type="ECO:0000259" key="6">
    <source>
        <dbReference type="PROSITE" id="PS50109"/>
    </source>
</evidence>
<evidence type="ECO:0000256" key="2">
    <source>
        <dbReference type="ARBA" id="ARBA00012438"/>
    </source>
</evidence>
<evidence type="ECO:0000256" key="3">
    <source>
        <dbReference type="ARBA" id="ARBA00022553"/>
    </source>
</evidence>
<gene>
    <name evidence="7" type="ORF">FRZ54_22320</name>
</gene>
<dbReference type="EMBL" id="CP042436">
    <property type="protein sequence ID" value="QEC65189.1"/>
    <property type="molecule type" value="Genomic_DNA"/>
</dbReference>
<keyword evidence="8" id="KW-1185">Reference proteome</keyword>
<dbReference type="KEGG" id="mgin:FRZ54_22320"/>
<dbReference type="OrthoDB" id="1522284at2"/>
<dbReference type="Pfam" id="PF08447">
    <property type="entry name" value="PAS_3"/>
    <property type="match status" value="2"/>
</dbReference>
<keyword evidence="3" id="KW-0597">Phosphoprotein</keyword>
<dbReference type="SMART" id="SM00387">
    <property type="entry name" value="HATPase_c"/>
    <property type="match status" value="1"/>
</dbReference>
<dbReference type="InterPro" id="IPR005467">
    <property type="entry name" value="His_kinase_dom"/>
</dbReference>
<dbReference type="SUPFAM" id="SSF47384">
    <property type="entry name" value="Homodimeric domain of signal transducing histidine kinase"/>
    <property type="match status" value="1"/>
</dbReference>
<dbReference type="InterPro" id="IPR052162">
    <property type="entry name" value="Sensor_kinase/Photoreceptor"/>
</dbReference>
<evidence type="ECO:0000256" key="4">
    <source>
        <dbReference type="ARBA" id="ARBA00022679"/>
    </source>
</evidence>
<dbReference type="InterPro" id="IPR036890">
    <property type="entry name" value="HATPase_C_sf"/>
</dbReference>
<proteinExistence type="predicted"/>
<protein>
    <recommendedName>
        <fullName evidence="2">histidine kinase</fullName>
        <ecNumber evidence="2">2.7.13.3</ecNumber>
    </recommendedName>
</protein>
<dbReference type="Pfam" id="PF02518">
    <property type="entry name" value="HATPase_c"/>
    <property type="match status" value="1"/>
</dbReference>